<gene>
    <name evidence="4" type="ORF">CUNI_LOCUS17269</name>
</gene>
<dbReference type="GO" id="GO:1902387">
    <property type="term" value="F:ceramide 1-phosphate binding"/>
    <property type="evidence" value="ECO:0007669"/>
    <property type="project" value="TreeGrafter"/>
</dbReference>
<protein>
    <recommendedName>
        <fullName evidence="3">Glycolipid transfer protein domain-containing protein</fullName>
    </recommendedName>
</protein>
<evidence type="ECO:0000259" key="3">
    <source>
        <dbReference type="Pfam" id="PF08718"/>
    </source>
</evidence>
<keyword evidence="5" id="KW-1185">Reference proteome</keyword>
<evidence type="ECO:0000256" key="1">
    <source>
        <dbReference type="ARBA" id="ARBA00007148"/>
    </source>
</evidence>
<dbReference type="EMBL" id="CAJHNH020004813">
    <property type="protein sequence ID" value="CAG5131711.1"/>
    <property type="molecule type" value="Genomic_DNA"/>
</dbReference>
<dbReference type="GO" id="GO:0032691">
    <property type="term" value="P:negative regulation of interleukin-1 beta production"/>
    <property type="evidence" value="ECO:0007669"/>
    <property type="project" value="UniProtKB-ARBA"/>
</dbReference>
<evidence type="ECO:0000313" key="5">
    <source>
        <dbReference type="Proteomes" id="UP000678393"/>
    </source>
</evidence>
<dbReference type="AlphaFoldDB" id="A0A8S3ZZM5"/>
<dbReference type="Proteomes" id="UP000678393">
    <property type="component" value="Unassembled WGS sequence"/>
</dbReference>
<feature type="transmembrane region" description="Helical" evidence="2">
    <location>
        <begin position="12"/>
        <end position="30"/>
    </location>
</feature>
<evidence type="ECO:0000256" key="2">
    <source>
        <dbReference type="SAM" id="Phobius"/>
    </source>
</evidence>
<dbReference type="GO" id="GO:1902388">
    <property type="term" value="F:ceramide 1-phosphate transfer activity"/>
    <property type="evidence" value="ECO:0007669"/>
    <property type="project" value="TreeGrafter"/>
</dbReference>
<dbReference type="FunFam" id="1.10.3520.10:FF:000002">
    <property type="entry name" value="Ceramide-1-phosphate transfer protein"/>
    <property type="match status" value="1"/>
</dbReference>
<dbReference type="GO" id="GO:0005829">
    <property type="term" value="C:cytosol"/>
    <property type="evidence" value="ECO:0007669"/>
    <property type="project" value="TreeGrafter"/>
</dbReference>
<comment type="caution">
    <text evidence="4">The sequence shown here is derived from an EMBL/GenBank/DDBJ whole genome shotgun (WGS) entry which is preliminary data.</text>
</comment>
<dbReference type="InterPro" id="IPR036497">
    <property type="entry name" value="GLTP_sf"/>
</dbReference>
<organism evidence="4 5">
    <name type="scientific">Candidula unifasciata</name>
    <dbReference type="NCBI Taxonomy" id="100452"/>
    <lineage>
        <taxon>Eukaryota</taxon>
        <taxon>Metazoa</taxon>
        <taxon>Spiralia</taxon>
        <taxon>Lophotrochozoa</taxon>
        <taxon>Mollusca</taxon>
        <taxon>Gastropoda</taxon>
        <taxon>Heterobranchia</taxon>
        <taxon>Euthyneura</taxon>
        <taxon>Panpulmonata</taxon>
        <taxon>Eupulmonata</taxon>
        <taxon>Stylommatophora</taxon>
        <taxon>Helicina</taxon>
        <taxon>Helicoidea</taxon>
        <taxon>Geomitridae</taxon>
        <taxon>Candidula</taxon>
    </lineage>
</organism>
<keyword evidence="2" id="KW-0812">Transmembrane</keyword>
<dbReference type="OrthoDB" id="116883at2759"/>
<feature type="domain" description="Glycolipid transfer protein" evidence="3">
    <location>
        <begin position="125"/>
        <end position="268"/>
    </location>
</feature>
<dbReference type="InterPro" id="IPR014830">
    <property type="entry name" value="Glycolipid_transfer_prot_dom"/>
</dbReference>
<comment type="similarity">
    <text evidence="1">Belongs to the GLTP family.</text>
</comment>
<keyword evidence="2" id="KW-1133">Transmembrane helix</keyword>
<dbReference type="PANTHER" id="PTHR10219">
    <property type="entry name" value="GLYCOLIPID TRANSFER PROTEIN-RELATED"/>
    <property type="match status" value="1"/>
</dbReference>
<dbReference type="Pfam" id="PF08718">
    <property type="entry name" value="GLTP"/>
    <property type="match status" value="1"/>
</dbReference>
<proteinExistence type="inferred from homology"/>
<evidence type="ECO:0000313" key="4">
    <source>
        <dbReference type="EMBL" id="CAG5131711.1"/>
    </source>
</evidence>
<dbReference type="PANTHER" id="PTHR10219:SF43">
    <property type="entry name" value="GLYCOLIPID TRANSFER PROTEIN DOMAIN-CONTAINING PROTEIN"/>
    <property type="match status" value="1"/>
</dbReference>
<keyword evidence="2" id="KW-0472">Membrane</keyword>
<sequence length="306" mass="34889">MKRICRASSHRPAIILIIALTLVFVAILSFRKPSIKVETTTHYSGVIKNYDGIRHIQRTEPVAVVENPKAVPRESASDVICVATPSPDTSRYPTMAAERQHQVFDPEKVLKLFSSCRAEDDLIFIDCYVDAYEELCKLFRLFGTIFTFVTSDVEQKICILREYNKGDDSQEYKTVQSMLQFEVLHELTDNKKKASGARTLLRLHRAMEFISAFLEKLKETNSTVKFSSATSEAYDTTLARHHPWLIRKAVHVALYMLPARQDLLKKMGVDDDQKGMQGISDLISELVIIFNVIEKLYAKDELLNLP</sequence>
<reference evidence="4" key="1">
    <citation type="submission" date="2021-04" db="EMBL/GenBank/DDBJ databases">
        <authorList>
            <consortium name="Molecular Ecology Group"/>
        </authorList>
    </citation>
    <scope>NUCLEOTIDE SEQUENCE</scope>
</reference>
<dbReference type="SUPFAM" id="SSF110004">
    <property type="entry name" value="Glycolipid transfer protein, GLTP"/>
    <property type="match status" value="1"/>
</dbReference>
<dbReference type="Gene3D" id="1.10.3520.10">
    <property type="entry name" value="Glycolipid transfer protein"/>
    <property type="match status" value="1"/>
</dbReference>
<accession>A0A8S3ZZM5</accession>
<name>A0A8S3ZZM5_9EUPU</name>
<dbReference type="GO" id="GO:0016020">
    <property type="term" value="C:membrane"/>
    <property type="evidence" value="ECO:0007669"/>
    <property type="project" value="TreeGrafter"/>
</dbReference>